<reference evidence="1 2" key="1">
    <citation type="submission" date="2014-10" db="EMBL/GenBank/DDBJ databases">
        <title>Genome sequence of Novosphingobium malaysiense MUSC 273(T).</title>
        <authorList>
            <person name="Lee L.-H."/>
        </authorList>
    </citation>
    <scope>NUCLEOTIDE SEQUENCE [LARGE SCALE GENOMIC DNA]</scope>
    <source>
        <strain evidence="1 2">MUSC 273</strain>
    </source>
</reference>
<dbReference type="OrthoDB" id="7508926at2"/>
<sequence>MTSYRFVTPHRIGKWYPDLGTAQQHACEIGAGYLDTRTGRFVAYVHTELEACEKAHAEKTGGQLELTA</sequence>
<protein>
    <submittedName>
        <fullName evidence="1">Uncharacterized protein</fullName>
    </submittedName>
</protein>
<gene>
    <name evidence="1" type="ORF">LK12_10185</name>
</gene>
<dbReference type="AlphaFoldDB" id="A0A0B1ZJH1"/>
<keyword evidence="2" id="KW-1185">Reference proteome</keyword>
<proteinExistence type="predicted"/>
<name>A0A0B1ZJH1_9SPHN</name>
<comment type="caution">
    <text evidence="1">The sequence shown here is derived from an EMBL/GenBank/DDBJ whole genome shotgun (WGS) entry which is preliminary data.</text>
</comment>
<evidence type="ECO:0000313" key="2">
    <source>
        <dbReference type="Proteomes" id="UP000031057"/>
    </source>
</evidence>
<dbReference type="EMBL" id="JTDI01000003">
    <property type="protein sequence ID" value="KHK91250.1"/>
    <property type="molecule type" value="Genomic_DNA"/>
</dbReference>
<dbReference type="Proteomes" id="UP000031057">
    <property type="component" value="Unassembled WGS sequence"/>
</dbReference>
<accession>A0A0B1ZJH1</accession>
<dbReference type="RefSeq" id="WP_039283063.1">
    <property type="nucleotide sequence ID" value="NZ_JTDI01000003.1"/>
</dbReference>
<evidence type="ECO:0000313" key="1">
    <source>
        <dbReference type="EMBL" id="KHK91250.1"/>
    </source>
</evidence>
<organism evidence="1 2">
    <name type="scientific">Novosphingobium malaysiense</name>
    <dbReference type="NCBI Taxonomy" id="1348853"/>
    <lineage>
        <taxon>Bacteria</taxon>
        <taxon>Pseudomonadati</taxon>
        <taxon>Pseudomonadota</taxon>
        <taxon>Alphaproteobacteria</taxon>
        <taxon>Sphingomonadales</taxon>
        <taxon>Sphingomonadaceae</taxon>
        <taxon>Novosphingobium</taxon>
    </lineage>
</organism>